<dbReference type="InterPro" id="IPR036322">
    <property type="entry name" value="WD40_repeat_dom_sf"/>
</dbReference>
<feature type="repeat" description="WD" evidence="5">
    <location>
        <begin position="205"/>
        <end position="239"/>
    </location>
</feature>
<feature type="repeat" description="WD" evidence="5">
    <location>
        <begin position="332"/>
        <end position="372"/>
    </location>
</feature>
<dbReference type="GO" id="GO:0003723">
    <property type="term" value="F:RNA binding"/>
    <property type="evidence" value="ECO:0007669"/>
    <property type="project" value="TreeGrafter"/>
</dbReference>
<dbReference type="SUPFAM" id="SSF50978">
    <property type="entry name" value="WD40 repeat-like"/>
    <property type="match status" value="1"/>
</dbReference>
<dbReference type="AlphaFoldDB" id="A0A139A7I8"/>
<evidence type="ECO:0000256" key="2">
    <source>
        <dbReference type="ARBA" id="ARBA00022664"/>
    </source>
</evidence>
<accession>A0A139A7I8</accession>
<protein>
    <submittedName>
        <fullName evidence="7">WD40 repeat-like protein</fullName>
    </submittedName>
</protein>
<keyword evidence="2" id="KW-0507">mRNA processing</keyword>
<feature type="repeat" description="WD" evidence="5">
    <location>
        <begin position="156"/>
        <end position="198"/>
    </location>
</feature>
<evidence type="ECO:0000256" key="1">
    <source>
        <dbReference type="ARBA" id="ARBA00022574"/>
    </source>
</evidence>
<organism evidence="7 8">
    <name type="scientific">Gonapodya prolifera (strain JEL478)</name>
    <name type="common">Monoblepharis prolifera</name>
    <dbReference type="NCBI Taxonomy" id="1344416"/>
    <lineage>
        <taxon>Eukaryota</taxon>
        <taxon>Fungi</taxon>
        <taxon>Fungi incertae sedis</taxon>
        <taxon>Chytridiomycota</taxon>
        <taxon>Chytridiomycota incertae sedis</taxon>
        <taxon>Monoblepharidomycetes</taxon>
        <taxon>Monoblepharidales</taxon>
        <taxon>Gonapodyaceae</taxon>
        <taxon>Gonapodya</taxon>
    </lineage>
</organism>
<dbReference type="PROSITE" id="PS50294">
    <property type="entry name" value="WD_REPEATS_REGION"/>
    <property type="match status" value="5"/>
</dbReference>
<dbReference type="InterPro" id="IPR019775">
    <property type="entry name" value="WD40_repeat_CS"/>
</dbReference>
<dbReference type="GO" id="GO:0071014">
    <property type="term" value="C:post-mRNA release spliceosomal complex"/>
    <property type="evidence" value="ECO:0007669"/>
    <property type="project" value="EnsemblFungi"/>
</dbReference>
<sequence length="372" mass="40532">MSGVPDKRKADNDAGTSSSYSTTSLVKRPRTDDPNDAAALILSGQSAAAATGALSRTVKRTSALAAPIMLLTGHGGELFTAKFSPDGQSVVSGSFDKSIFLWKTYGDCSNYAVLKGHKSAVIEVQWGREGDVVYSVSADKSMCQWDVPTQTRLRKHVGHTDIVNTCAVSRKGREQLATGGDDCSVKIWDPREKQAVYTISEKWQVTALEWSADGQNLFVGGLDNQIKAYDLRRPEPLYTLSGHMDTITGLRISPDGSRLLSNGMDNTVRTWDVRPFAPGSRLVGVYEGAPHGFEKYLIRPCWSSDGAFVAAGAADRTVLVWNVDTRKIVYKLPGHKGVVTEVGWHPKEPIVLSCSTDKTMYLGEVNPDEVRF</sequence>
<dbReference type="OrthoDB" id="1068471at2759"/>
<keyword evidence="8" id="KW-1185">Reference proteome</keyword>
<dbReference type="Pfam" id="PF00400">
    <property type="entry name" value="WD40"/>
    <property type="match status" value="7"/>
</dbReference>
<dbReference type="PROSITE" id="PS00678">
    <property type="entry name" value="WD_REPEATS_1"/>
    <property type="match status" value="1"/>
</dbReference>
<dbReference type="CDD" id="cd00200">
    <property type="entry name" value="WD40"/>
    <property type="match status" value="1"/>
</dbReference>
<name>A0A139A7I8_GONPJ</name>
<dbReference type="InterPro" id="IPR015943">
    <property type="entry name" value="WD40/YVTN_repeat-like_dom_sf"/>
</dbReference>
<evidence type="ECO:0000313" key="7">
    <source>
        <dbReference type="EMBL" id="KXS12333.1"/>
    </source>
</evidence>
<evidence type="ECO:0000313" key="8">
    <source>
        <dbReference type="Proteomes" id="UP000070544"/>
    </source>
</evidence>
<proteinExistence type="predicted"/>
<dbReference type="EMBL" id="KQ965789">
    <property type="protein sequence ID" value="KXS12333.1"/>
    <property type="molecule type" value="Genomic_DNA"/>
</dbReference>
<dbReference type="Gene3D" id="2.130.10.10">
    <property type="entry name" value="YVTN repeat-like/Quinoprotein amine dehydrogenase"/>
    <property type="match status" value="1"/>
</dbReference>
<dbReference type="GO" id="GO:0006397">
    <property type="term" value="P:mRNA processing"/>
    <property type="evidence" value="ECO:0007669"/>
    <property type="project" value="UniProtKB-KW"/>
</dbReference>
<evidence type="ECO:0000256" key="5">
    <source>
        <dbReference type="PROSITE-ProRule" id="PRU00221"/>
    </source>
</evidence>
<feature type="compositionally biased region" description="Basic and acidic residues" evidence="6">
    <location>
        <begin position="1"/>
        <end position="12"/>
    </location>
</feature>
<keyword evidence="1 5" id="KW-0853">WD repeat</keyword>
<feature type="repeat" description="WD" evidence="5">
    <location>
        <begin position="240"/>
        <end position="274"/>
    </location>
</feature>
<dbReference type="PROSITE" id="PS50082">
    <property type="entry name" value="WD_REPEATS_2"/>
    <property type="match status" value="7"/>
</dbReference>
<dbReference type="PANTHER" id="PTHR44006">
    <property type="entry name" value="U5 SMALL NUCLEAR RIBONUCLEOPROTEIN 40 KDA PROTEIN"/>
    <property type="match status" value="1"/>
</dbReference>
<evidence type="ECO:0000256" key="6">
    <source>
        <dbReference type="SAM" id="MobiDB-lite"/>
    </source>
</evidence>
<dbReference type="GO" id="GO:0071013">
    <property type="term" value="C:catalytic step 2 spliceosome"/>
    <property type="evidence" value="ECO:0007669"/>
    <property type="project" value="TreeGrafter"/>
</dbReference>
<feature type="repeat" description="WD" evidence="5">
    <location>
        <begin position="114"/>
        <end position="155"/>
    </location>
</feature>
<evidence type="ECO:0000256" key="3">
    <source>
        <dbReference type="ARBA" id="ARBA00022737"/>
    </source>
</evidence>
<dbReference type="SMART" id="SM00320">
    <property type="entry name" value="WD40"/>
    <property type="match status" value="7"/>
</dbReference>
<dbReference type="InterPro" id="IPR052234">
    <property type="entry name" value="U5_snRNP_Component"/>
</dbReference>
<feature type="compositionally biased region" description="Polar residues" evidence="6">
    <location>
        <begin position="14"/>
        <end position="25"/>
    </location>
</feature>
<feature type="repeat" description="WD" evidence="5">
    <location>
        <begin position="302"/>
        <end position="331"/>
    </location>
</feature>
<gene>
    <name evidence="7" type="ORF">M427DRAFT_59659</name>
</gene>
<keyword evidence="4" id="KW-0508">mRNA splicing</keyword>
<dbReference type="PANTHER" id="PTHR44006:SF1">
    <property type="entry name" value="U5 SMALL NUCLEAR RIBONUCLEOPROTEIN 40 KDA PROTEIN"/>
    <property type="match status" value="1"/>
</dbReference>
<dbReference type="OMA" id="IWDIRPY"/>
<dbReference type="STRING" id="1344416.A0A139A7I8"/>
<dbReference type="InterPro" id="IPR020472">
    <property type="entry name" value="WD40_PAC1"/>
</dbReference>
<dbReference type="GO" id="GO:0005682">
    <property type="term" value="C:U5 snRNP"/>
    <property type="evidence" value="ECO:0007669"/>
    <property type="project" value="EnsemblFungi"/>
</dbReference>
<dbReference type="GO" id="GO:0008380">
    <property type="term" value="P:RNA splicing"/>
    <property type="evidence" value="ECO:0007669"/>
    <property type="project" value="UniProtKB-KW"/>
</dbReference>
<feature type="repeat" description="WD" evidence="5">
    <location>
        <begin position="71"/>
        <end position="103"/>
    </location>
</feature>
<dbReference type="PRINTS" id="PR00320">
    <property type="entry name" value="GPROTEINBRPT"/>
</dbReference>
<feature type="region of interest" description="Disordered" evidence="6">
    <location>
        <begin position="1"/>
        <end position="32"/>
    </location>
</feature>
<reference evidence="7 8" key="1">
    <citation type="journal article" date="2015" name="Genome Biol. Evol.">
        <title>Phylogenomic analyses indicate that early fungi evolved digesting cell walls of algal ancestors of land plants.</title>
        <authorList>
            <person name="Chang Y."/>
            <person name="Wang S."/>
            <person name="Sekimoto S."/>
            <person name="Aerts A.L."/>
            <person name="Choi C."/>
            <person name="Clum A."/>
            <person name="LaButti K.M."/>
            <person name="Lindquist E.A."/>
            <person name="Yee Ngan C."/>
            <person name="Ohm R.A."/>
            <person name="Salamov A.A."/>
            <person name="Grigoriev I.V."/>
            <person name="Spatafora J.W."/>
            <person name="Berbee M.L."/>
        </authorList>
    </citation>
    <scope>NUCLEOTIDE SEQUENCE [LARGE SCALE GENOMIC DNA]</scope>
    <source>
        <strain evidence="7 8">JEL478</strain>
    </source>
</reference>
<dbReference type="InterPro" id="IPR001680">
    <property type="entry name" value="WD40_rpt"/>
</dbReference>
<keyword evidence="3" id="KW-0677">Repeat</keyword>
<dbReference type="Proteomes" id="UP000070544">
    <property type="component" value="Unassembled WGS sequence"/>
</dbReference>
<evidence type="ECO:0000256" key="4">
    <source>
        <dbReference type="ARBA" id="ARBA00023187"/>
    </source>
</evidence>